<dbReference type="Gene3D" id="1.20.1070.10">
    <property type="entry name" value="Rhodopsin 7-helix transmembrane proteins"/>
    <property type="match status" value="1"/>
</dbReference>
<dbReference type="InterPro" id="IPR017452">
    <property type="entry name" value="GPCR_Rhodpsn_7TM"/>
</dbReference>
<evidence type="ECO:0000256" key="3">
    <source>
        <dbReference type="ARBA" id="ARBA00022989"/>
    </source>
</evidence>
<dbReference type="InterPro" id="IPR000276">
    <property type="entry name" value="GPCR_Rhodpsn"/>
</dbReference>
<dbReference type="GO" id="GO:0004930">
    <property type="term" value="F:G protein-coupled receptor activity"/>
    <property type="evidence" value="ECO:0007669"/>
    <property type="project" value="UniProtKB-KW"/>
</dbReference>
<dbReference type="GO" id="GO:0005886">
    <property type="term" value="C:plasma membrane"/>
    <property type="evidence" value="ECO:0007669"/>
    <property type="project" value="TreeGrafter"/>
</dbReference>
<dbReference type="GO" id="GO:0007200">
    <property type="term" value="P:phospholipase C-activating G protein-coupled receptor signaling pathway"/>
    <property type="evidence" value="ECO:0007669"/>
    <property type="project" value="TreeGrafter"/>
</dbReference>
<dbReference type="AlphaFoldDB" id="A0A1D1VZT8"/>
<keyword evidence="4" id="KW-0297">G-protein coupled receptor</keyword>
<dbReference type="CDD" id="cd00637">
    <property type="entry name" value="7tm_classA_rhodopsin-like"/>
    <property type="match status" value="1"/>
</dbReference>
<dbReference type="PANTHER" id="PTHR24232:SF53">
    <property type="entry name" value="G-PROTEIN COUPLED RECEPTORS FAMILY 1 PROFILE DOMAIN-CONTAINING PROTEIN"/>
    <property type="match status" value="1"/>
</dbReference>
<dbReference type="PROSITE" id="PS50262">
    <property type="entry name" value="G_PROTEIN_RECEP_F1_2"/>
    <property type="match status" value="1"/>
</dbReference>
<proteinExistence type="predicted"/>
<keyword evidence="6" id="KW-0675">Receptor</keyword>
<evidence type="ECO:0000256" key="7">
    <source>
        <dbReference type="ARBA" id="ARBA00023180"/>
    </source>
</evidence>
<keyword evidence="8" id="KW-0807">Transducer</keyword>
<dbReference type="EMBL" id="BDGG01000014">
    <property type="protein sequence ID" value="GAV06885.1"/>
    <property type="molecule type" value="Genomic_DNA"/>
</dbReference>
<evidence type="ECO:0000259" key="10">
    <source>
        <dbReference type="PROSITE" id="PS50262"/>
    </source>
</evidence>
<dbReference type="Pfam" id="PF00001">
    <property type="entry name" value="7tm_1"/>
    <property type="match status" value="1"/>
</dbReference>
<gene>
    <name evidence="11" type="primary">RvY_16796</name>
    <name evidence="11" type="synonym">RvY_16796.2</name>
    <name evidence="11" type="ORF">RvY_16796-2</name>
</gene>
<evidence type="ECO:0000313" key="12">
    <source>
        <dbReference type="Proteomes" id="UP000186922"/>
    </source>
</evidence>
<comment type="caution">
    <text evidence="11">The sequence shown here is derived from an EMBL/GenBank/DDBJ whole genome shotgun (WGS) entry which is preliminary data.</text>
</comment>
<evidence type="ECO:0000256" key="6">
    <source>
        <dbReference type="ARBA" id="ARBA00023170"/>
    </source>
</evidence>
<feature type="domain" description="G-protein coupled receptors family 1 profile" evidence="10">
    <location>
        <begin position="42"/>
        <end position="194"/>
    </location>
</feature>
<keyword evidence="3 9" id="KW-1133">Transmembrane helix</keyword>
<accession>A0A1D1VZT8</accession>
<feature type="transmembrane region" description="Helical" evidence="9">
    <location>
        <begin position="31"/>
        <end position="51"/>
    </location>
</feature>
<sequence length="194" mass="22192">MNWNLSELANSVQSNQTQRIDSPLWSFDPCFTLGVSVSALMTTCSVLYLFLRDLTLITPFTVSLLNLLVANLLLCLLFYPFFLIEQLYLTWPIGNSSCTLYQYGAWVIAGALCNTHALIALNRLWAVYFPDSYRRKHKKKLAFCECLGMWIYLHVGCLPGIILDHLWCQVCLQDLMPPKASTSIRLFVRRTELA</sequence>
<name>A0A1D1VZT8_RAMVA</name>
<keyword evidence="5 9" id="KW-0472">Membrane</keyword>
<evidence type="ECO:0000256" key="4">
    <source>
        <dbReference type="ARBA" id="ARBA00023040"/>
    </source>
</evidence>
<keyword evidence="12" id="KW-1185">Reference proteome</keyword>
<dbReference type="OrthoDB" id="10577622at2759"/>
<evidence type="ECO:0000313" key="11">
    <source>
        <dbReference type="EMBL" id="GAV06885.1"/>
    </source>
</evidence>
<comment type="subcellular location">
    <subcellularLocation>
        <location evidence="1">Membrane</location>
        <topology evidence="1">Multi-pass membrane protein</topology>
    </subcellularLocation>
</comment>
<organism evidence="11 12">
    <name type="scientific">Ramazzottius varieornatus</name>
    <name type="common">Water bear</name>
    <name type="synonym">Tardigrade</name>
    <dbReference type="NCBI Taxonomy" id="947166"/>
    <lineage>
        <taxon>Eukaryota</taxon>
        <taxon>Metazoa</taxon>
        <taxon>Ecdysozoa</taxon>
        <taxon>Tardigrada</taxon>
        <taxon>Eutardigrada</taxon>
        <taxon>Parachela</taxon>
        <taxon>Hypsibioidea</taxon>
        <taxon>Ramazzottiidae</taxon>
        <taxon>Ramazzottius</taxon>
    </lineage>
</organism>
<evidence type="ECO:0000256" key="2">
    <source>
        <dbReference type="ARBA" id="ARBA00022692"/>
    </source>
</evidence>
<evidence type="ECO:0000256" key="9">
    <source>
        <dbReference type="SAM" id="Phobius"/>
    </source>
</evidence>
<evidence type="ECO:0000256" key="5">
    <source>
        <dbReference type="ARBA" id="ARBA00023136"/>
    </source>
</evidence>
<evidence type="ECO:0000256" key="1">
    <source>
        <dbReference type="ARBA" id="ARBA00004141"/>
    </source>
</evidence>
<feature type="transmembrane region" description="Helical" evidence="9">
    <location>
        <begin position="63"/>
        <end position="83"/>
    </location>
</feature>
<reference evidence="11 12" key="1">
    <citation type="journal article" date="2016" name="Nat. Commun.">
        <title>Extremotolerant tardigrade genome and improved radiotolerance of human cultured cells by tardigrade-unique protein.</title>
        <authorList>
            <person name="Hashimoto T."/>
            <person name="Horikawa D.D."/>
            <person name="Saito Y."/>
            <person name="Kuwahara H."/>
            <person name="Kozuka-Hata H."/>
            <person name="Shin-I T."/>
            <person name="Minakuchi Y."/>
            <person name="Ohishi K."/>
            <person name="Motoyama A."/>
            <person name="Aizu T."/>
            <person name="Enomoto A."/>
            <person name="Kondo K."/>
            <person name="Tanaka S."/>
            <person name="Hara Y."/>
            <person name="Koshikawa S."/>
            <person name="Sagara H."/>
            <person name="Miura T."/>
            <person name="Yokobori S."/>
            <person name="Miyagawa K."/>
            <person name="Suzuki Y."/>
            <person name="Kubo T."/>
            <person name="Oyama M."/>
            <person name="Kohara Y."/>
            <person name="Fujiyama A."/>
            <person name="Arakawa K."/>
            <person name="Katayama T."/>
            <person name="Toyoda A."/>
            <person name="Kunieda T."/>
        </authorList>
    </citation>
    <scope>NUCLEOTIDE SEQUENCE [LARGE SCALE GENOMIC DNA]</scope>
    <source>
        <strain evidence="11 12">YOKOZUNA-1</strain>
    </source>
</reference>
<feature type="transmembrane region" description="Helical" evidence="9">
    <location>
        <begin position="141"/>
        <end position="163"/>
    </location>
</feature>
<keyword evidence="7" id="KW-0325">Glycoprotein</keyword>
<feature type="transmembrane region" description="Helical" evidence="9">
    <location>
        <begin position="103"/>
        <end position="129"/>
    </location>
</feature>
<dbReference type="Proteomes" id="UP000186922">
    <property type="component" value="Unassembled WGS sequence"/>
</dbReference>
<dbReference type="PANTHER" id="PTHR24232">
    <property type="entry name" value="G-PROTEIN COUPLED RECEPTOR"/>
    <property type="match status" value="1"/>
</dbReference>
<dbReference type="GO" id="GO:0035025">
    <property type="term" value="P:positive regulation of Rho protein signal transduction"/>
    <property type="evidence" value="ECO:0007669"/>
    <property type="project" value="TreeGrafter"/>
</dbReference>
<dbReference type="SUPFAM" id="SSF81321">
    <property type="entry name" value="Family A G protein-coupled receptor-like"/>
    <property type="match status" value="1"/>
</dbReference>
<protein>
    <recommendedName>
        <fullName evidence="10">G-protein coupled receptors family 1 profile domain-containing protein</fullName>
    </recommendedName>
</protein>
<keyword evidence="2 9" id="KW-0812">Transmembrane</keyword>
<evidence type="ECO:0000256" key="8">
    <source>
        <dbReference type="ARBA" id="ARBA00023224"/>
    </source>
</evidence>